<accession>A0A9X5B5I9</accession>
<keyword evidence="1" id="KW-0472">Membrane</keyword>
<name>A0A9X5B5I9_9GAMM</name>
<feature type="transmembrane region" description="Helical" evidence="1">
    <location>
        <begin position="118"/>
        <end position="137"/>
    </location>
</feature>
<dbReference type="EMBL" id="WMEX01000003">
    <property type="protein sequence ID" value="MYL26518.1"/>
    <property type="molecule type" value="Genomic_DNA"/>
</dbReference>
<evidence type="ECO:0000313" key="3">
    <source>
        <dbReference type="Proteomes" id="UP000460751"/>
    </source>
</evidence>
<organism evidence="2 3">
    <name type="scientific">Vreelandella halophila</name>
    <dbReference type="NCBI Taxonomy" id="86177"/>
    <lineage>
        <taxon>Bacteria</taxon>
        <taxon>Pseudomonadati</taxon>
        <taxon>Pseudomonadota</taxon>
        <taxon>Gammaproteobacteria</taxon>
        <taxon>Oceanospirillales</taxon>
        <taxon>Halomonadaceae</taxon>
        <taxon>Vreelandella</taxon>
    </lineage>
</organism>
<feature type="transmembrane region" description="Helical" evidence="1">
    <location>
        <begin position="12"/>
        <end position="35"/>
    </location>
</feature>
<evidence type="ECO:0000313" key="2">
    <source>
        <dbReference type="EMBL" id="MYL26518.1"/>
    </source>
</evidence>
<evidence type="ECO:0000256" key="1">
    <source>
        <dbReference type="SAM" id="Phobius"/>
    </source>
</evidence>
<dbReference type="Proteomes" id="UP000460751">
    <property type="component" value="Unassembled WGS sequence"/>
</dbReference>
<keyword evidence="1" id="KW-0812">Transmembrane</keyword>
<proteinExistence type="predicted"/>
<feature type="transmembrane region" description="Helical" evidence="1">
    <location>
        <begin position="56"/>
        <end position="74"/>
    </location>
</feature>
<dbReference type="OrthoDB" id="9833048at2"/>
<dbReference type="AlphaFoldDB" id="A0A9X5B5I9"/>
<sequence>MIFASNPCDSLILGYLIPIAMLPLIPMMALAYPLLGRHFDPMIQHRESIDFYMGPLGTYLIRPGGYALFIVMNMDWKKLEERATRRNPDVNPMGPTIRTYGSIDFKSEANAFQIGFSWLYILLVALTVVLGFIYTFCKHFL</sequence>
<reference evidence="2 3" key="1">
    <citation type="submission" date="2019-11" db="EMBL/GenBank/DDBJ databases">
        <title>Genome sequences of 17 halophilic strains isolated from different environments.</title>
        <authorList>
            <person name="Furrow R.E."/>
        </authorList>
    </citation>
    <scope>NUCLEOTIDE SEQUENCE [LARGE SCALE GENOMIC DNA]</scope>
    <source>
        <strain evidence="2 3">22507_15_FS</strain>
    </source>
</reference>
<dbReference type="RefSeq" id="WP_160898602.1">
    <property type="nucleotide sequence ID" value="NZ_WMEX01000003.1"/>
</dbReference>
<keyword evidence="1" id="KW-1133">Transmembrane helix</keyword>
<protein>
    <submittedName>
        <fullName evidence="2">Uncharacterized protein</fullName>
    </submittedName>
</protein>
<gene>
    <name evidence="2" type="ORF">GLW01_06880</name>
</gene>
<keyword evidence="3" id="KW-1185">Reference proteome</keyword>
<comment type="caution">
    <text evidence="2">The sequence shown here is derived from an EMBL/GenBank/DDBJ whole genome shotgun (WGS) entry which is preliminary data.</text>
</comment>